<dbReference type="EMBL" id="AAGMUQ010000032">
    <property type="protein sequence ID" value="EBP8539852.1"/>
    <property type="molecule type" value="Genomic_DNA"/>
</dbReference>
<protein>
    <recommendedName>
        <fullName evidence="2">DNA-binding protein</fullName>
    </recommendedName>
</protein>
<comment type="caution">
    <text evidence="1">The sequence shown here is derived from an EMBL/GenBank/DDBJ whole genome shotgun (WGS) entry which is preliminary data.</text>
</comment>
<evidence type="ECO:0000313" key="1">
    <source>
        <dbReference type="EMBL" id="EBP8539852.1"/>
    </source>
</evidence>
<gene>
    <name evidence="1" type="ORF">AMM99_25300</name>
</gene>
<proteinExistence type="predicted"/>
<evidence type="ECO:0008006" key="2">
    <source>
        <dbReference type="Google" id="ProtNLM"/>
    </source>
</evidence>
<sequence length="49" mass="5672">MTSREIAELAEKRHDNVKRIIEKHADQGVIVRPQIEDEQSTDAFGIKRI</sequence>
<reference evidence="1" key="1">
    <citation type="submission" date="2018-07" db="EMBL/GenBank/DDBJ databases">
        <authorList>
            <consortium name="PulseNet: The National Subtyping Network for Foodborne Disease Surveillance"/>
            <person name="Tarr C.L."/>
            <person name="Trees E."/>
            <person name="Katz L.S."/>
            <person name="Carleton-Romer H.A."/>
            <person name="Stroika S."/>
            <person name="Kucerova Z."/>
            <person name="Roache K.F."/>
            <person name="Sabol A.L."/>
            <person name="Besser J."/>
            <person name="Gerner-Smidt P."/>
        </authorList>
    </citation>
    <scope>NUCLEOTIDE SEQUENCE</scope>
    <source>
        <strain evidence="1">2015K-0757</strain>
    </source>
</reference>
<organism evidence="1">
    <name type="scientific">Salmonella enterica</name>
    <name type="common">Salmonella choleraesuis</name>
    <dbReference type="NCBI Taxonomy" id="28901"/>
    <lineage>
        <taxon>Bacteria</taxon>
        <taxon>Pseudomonadati</taxon>
        <taxon>Pseudomonadota</taxon>
        <taxon>Gammaproteobacteria</taxon>
        <taxon>Enterobacterales</taxon>
        <taxon>Enterobacteriaceae</taxon>
        <taxon>Salmonella</taxon>
    </lineage>
</organism>
<dbReference type="AlphaFoldDB" id="A0A5U4CXB7"/>
<name>A0A5U4CXB7_SALER</name>
<accession>A0A5U4CXB7</accession>